<dbReference type="RefSeq" id="WP_193932146.1">
    <property type="nucleotide sequence ID" value="NZ_CAWPMZ010000050.1"/>
</dbReference>
<reference evidence="1 2" key="1">
    <citation type="submission" date="2020-10" db="EMBL/GenBank/DDBJ databases">
        <authorList>
            <person name="Castelo-Branco R."/>
            <person name="Eusebio N."/>
            <person name="Adriana R."/>
            <person name="Vieira A."/>
            <person name="Brugerolle De Fraissinette N."/>
            <person name="Rezende De Castro R."/>
            <person name="Schneider M.P."/>
            <person name="Vasconcelos V."/>
            <person name="Leao P.N."/>
        </authorList>
    </citation>
    <scope>NUCLEOTIDE SEQUENCE [LARGE SCALE GENOMIC DNA]</scope>
    <source>
        <strain evidence="1 2">LEGE 06123</strain>
    </source>
</reference>
<evidence type="ECO:0000313" key="2">
    <source>
        <dbReference type="Proteomes" id="UP000651156"/>
    </source>
</evidence>
<keyword evidence="2" id="KW-1185">Reference proteome</keyword>
<dbReference type="InterPro" id="IPR011990">
    <property type="entry name" value="TPR-like_helical_dom_sf"/>
</dbReference>
<dbReference type="Proteomes" id="UP000651156">
    <property type="component" value="Unassembled WGS sequence"/>
</dbReference>
<proteinExistence type="predicted"/>
<accession>A0ABR9URU0</accession>
<name>A0ABR9URU0_9CHRO</name>
<gene>
    <name evidence="1" type="ORF">IQ230_11600</name>
</gene>
<organism evidence="1 2">
    <name type="scientific">Gloeocapsopsis crepidinum LEGE 06123</name>
    <dbReference type="NCBI Taxonomy" id="588587"/>
    <lineage>
        <taxon>Bacteria</taxon>
        <taxon>Bacillati</taxon>
        <taxon>Cyanobacteriota</taxon>
        <taxon>Cyanophyceae</taxon>
        <taxon>Oscillatoriophycideae</taxon>
        <taxon>Chroococcales</taxon>
        <taxon>Chroococcaceae</taxon>
        <taxon>Gloeocapsopsis</taxon>
    </lineage>
</organism>
<sequence length="359" mass="41427">MIEQIAAAMKCQEYRLAAQLVKQVLQESLQNPWAQLYLGQLHEVSHKFASAQSVYRQLLQQTTNPKIVFQARQGLQRVEEKLCQQRQDAIAQATADPSNMQMGVLILEPIPPESRTAAAQTFAKVMQIDPYTARLKLPTRGWRLYKSGKIGELRYLGENLRAAGIPCFWATLAEIEKIQVFQVNYFHSATPPTVVYHNEQGQQGSLTFDWLESQRVTAQLPIFEQVVDRDVRGKLQHKTQTQDYAQLCDLHLPERLCIVRLCDRSYQFQQGFKFINQPNNQTVRLNWNCLSHFLAQKKPQADVWDFLSFADTVLDQVELLGRLKSHINLFRRTETTWDAAFHLYSELVLIRTVNKKPLA</sequence>
<dbReference type="EMBL" id="JADEWN010000024">
    <property type="protein sequence ID" value="MBE9190984.1"/>
    <property type="molecule type" value="Genomic_DNA"/>
</dbReference>
<dbReference type="Gene3D" id="1.25.40.10">
    <property type="entry name" value="Tetratricopeptide repeat domain"/>
    <property type="match status" value="1"/>
</dbReference>
<protein>
    <submittedName>
        <fullName evidence="1">Tetratricopeptide repeat protein</fullName>
    </submittedName>
</protein>
<dbReference type="SUPFAM" id="SSF48452">
    <property type="entry name" value="TPR-like"/>
    <property type="match status" value="1"/>
</dbReference>
<evidence type="ECO:0000313" key="1">
    <source>
        <dbReference type="EMBL" id="MBE9190984.1"/>
    </source>
</evidence>
<comment type="caution">
    <text evidence="1">The sequence shown here is derived from an EMBL/GenBank/DDBJ whole genome shotgun (WGS) entry which is preliminary data.</text>
</comment>